<comment type="caution">
    <text evidence="1">The sequence shown here is derived from an EMBL/GenBank/DDBJ whole genome shotgun (WGS) entry which is preliminary data.</text>
</comment>
<dbReference type="AlphaFoldDB" id="K0UYI5"/>
<sequence>MSTGAAKRPSTQASLGYDDTWGPYWDAMFRPALVTAWIDWKRCSTGVNVARALWRQREYLRRVFMEVHGDDPDGWPSHHPGVVLDDVSSSGYAACLGCPWLNGRERPPMLAARRHETSGGDAD</sequence>
<dbReference type="Proteomes" id="UP000006072">
    <property type="component" value="Unassembled WGS sequence"/>
</dbReference>
<organism evidence="1 2">
    <name type="scientific">Mycolicibacterium vaccae ATCC 25954</name>
    <dbReference type="NCBI Taxonomy" id="1194972"/>
    <lineage>
        <taxon>Bacteria</taxon>
        <taxon>Bacillati</taxon>
        <taxon>Actinomycetota</taxon>
        <taxon>Actinomycetes</taxon>
        <taxon>Mycobacteriales</taxon>
        <taxon>Mycobacteriaceae</taxon>
        <taxon>Mycolicibacterium</taxon>
    </lineage>
</organism>
<reference evidence="1 2" key="1">
    <citation type="journal article" date="2012" name="J. Bacteriol.">
        <title>Complete Genome Sequence of Mycobacterium vaccae Type Strain ATCC 25954.</title>
        <authorList>
            <person name="Ho Y.S."/>
            <person name="Adroub S.A."/>
            <person name="Abadi M."/>
            <person name="Al Alwan B."/>
            <person name="Alkhateeb R."/>
            <person name="Gao G."/>
            <person name="Ragab A."/>
            <person name="Ali S."/>
            <person name="van Soolingen D."/>
            <person name="Bitter W."/>
            <person name="Pain A."/>
            <person name="Abdallah A.M."/>
        </authorList>
    </citation>
    <scope>NUCLEOTIDE SEQUENCE [LARGE SCALE GENOMIC DNA]</scope>
    <source>
        <strain evidence="1 2">ATCC 25954</strain>
    </source>
</reference>
<protein>
    <submittedName>
        <fullName evidence="1">Uncharacterized protein</fullName>
    </submittedName>
</protein>
<gene>
    <name evidence="1" type="ORF">MVAC_03061</name>
</gene>
<proteinExistence type="predicted"/>
<dbReference type="eggNOG" id="ENOG5030A5X">
    <property type="taxonomic scope" value="Bacteria"/>
</dbReference>
<dbReference type="RefSeq" id="WP_003929809.1">
    <property type="nucleotide sequence ID" value="NZ_JH814687.1"/>
</dbReference>
<name>K0UYI5_MYCVA</name>
<keyword evidence="2" id="KW-1185">Reference proteome</keyword>
<evidence type="ECO:0000313" key="2">
    <source>
        <dbReference type="Proteomes" id="UP000006072"/>
    </source>
</evidence>
<dbReference type="HOGENOM" id="CLU_2012789_0_0_11"/>
<accession>K0UYI5</accession>
<dbReference type="PATRIC" id="fig|1194972.3.peg.619"/>
<evidence type="ECO:0000313" key="1">
    <source>
        <dbReference type="EMBL" id="EJZ12202.1"/>
    </source>
</evidence>
<dbReference type="EMBL" id="ALQA01000004">
    <property type="protein sequence ID" value="EJZ12202.1"/>
    <property type="molecule type" value="Genomic_DNA"/>
</dbReference>